<dbReference type="Proteomes" id="UP000076962">
    <property type="component" value="Unassembled WGS sequence"/>
</dbReference>
<accession>A0A176RZT6</accession>
<organism evidence="1 2">
    <name type="scientific">Candidatus Thiomargarita nelsonii</name>
    <dbReference type="NCBI Taxonomy" id="1003181"/>
    <lineage>
        <taxon>Bacteria</taxon>
        <taxon>Pseudomonadati</taxon>
        <taxon>Pseudomonadota</taxon>
        <taxon>Gammaproteobacteria</taxon>
        <taxon>Thiotrichales</taxon>
        <taxon>Thiotrichaceae</taxon>
        <taxon>Thiomargarita</taxon>
    </lineage>
</organism>
<evidence type="ECO:0000313" key="1">
    <source>
        <dbReference type="EMBL" id="OAD21332.1"/>
    </source>
</evidence>
<dbReference type="EMBL" id="LUTY01001708">
    <property type="protein sequence ID" value="OAD21332.1"/>
    <property type="molecule type" value="Genomic_DNA"/>
</dbReference>
<evidence type="ECO:0000313" key="2">
    <source>
        <dbReference type="Proteomes" id="UP000076962"/>
    </source>
</evidence>
<name>A0A176RZT6_9GAMM</name>
<dbReference type="AlphaFoldDB" id="A0A176RZT6"/>
<reference evidence="1 2" key="1">
    <citation type="submission" date="2016-05" db="EMBL/GenBank/DDBJ databases">
        <title>Single-cell genome of chain-forming Candidatus Thiomargarita nelsonii and comparison to other large sulfur-oxidizing bacteria.</title>
        <authorList>
            <person name="Winkel M."/>
            <person name="Salman V."/>
            <person name="Woyke T."/>
            <person name="Schulz-Vogt H."/>
            <person name="Richter M."/>
            <person name="Flood B."/>
            <person name="Bailey J."/>
            <person name="Amann R."/>
            <person name="Mussmann M."/>
        </authorList>
    </citation>
    <scope>NUCLEOTIDE SEQUENCE [LARGE SCALE GENOMIC DNA]</scope>
    <source>
        <strain evidence="1 2">THI036</strain>
    </source>
</reference>
<gene>
    <name evidence="1" type="ORF">THIOM_002905</name>
</gene>
<proteinExistence type="predicted"/>
<protein>
    <submittedName>
        <fullName evidence="1">Uncharacterized protein</fullName>
    </submittedName>
</protein>
<comment type="caution">
    <text evidence="1">The sequence shown here is derived from an EMBL/GenBank/DDBJ whole genome shotgun (WGS) entry which is preliminary data.</text>
</comment>
<sequence length="92" mass="10751">MPLFIESHNLPINGNSTYLALINDLPTQSVHCHIFYDTRFIIRQNNQRRIGIIINDCEIVTGAVIENIFSTHLNQIFSNSQWYIKRKMSLFV</sequence>
<keyword evidence="2" id="KW-1185">Reference proteome</keyword>